<dbReference type="PANTHER" id="PTHR42085:SF2">
    <property type="entry name" value="F-BOX DOMAIN-CONTAINING PROTEIN"/>
    <property type="match status" value="1"/>
</dbReference>
<evidence type="ECO:0000313" key="2">
    <source>
        <dbReference type="EMBL" id="EMR64461.1"/>
    </source>
</evidence>
<evidence type="ECO:0000256" key="1">
    <source>
        <dbReference type="SAM" id="MobiDB-lite"/>
    </source>
</evidence>
<dbReference type="KEGG" id="ela:UCREL1_8569"/>
<organism evidence="2 3">
    <name type="scientific">Eutypa lata (strain UCR-EL1)</name>
    <name type="common">Grapevine dieback disease fungus</name>
    <name type="synonym">Eutypa armeniacae</name>
    <dbReference type="NCBI Taxonomy" id="1287681"/>
    <lineage>
        <taxon>Eukaryota</taxon>
        <taxon>Fungi</taxon>
        <taxon>Dikarya</taxon>
        <taxon>Ascomycota</taxon>
        <taxon>Pezizomycotina</taxon>
        <taxon>Sordariomycetes</taxon>
        <taxon>Xylariomycetidae</taxon>
        <taxon>Xylariales</taxon>
        <taxon>Diatrypaceae</taxon>
        <taxon>Eutypa</taxon>
    </lineage>
</organism>
<reference evidence="3" key="1">
    <citation type="journal article" date="2013" name="Genome Announc.">
        <title>Draft genome sequence of the grapevine dieback fungus Eutypa lata UCR-EL1.</title>
        <authorList>
            <person name="Blanco-Ulate B."/>
            <person name="Rolshausen P.E."/>
            <person name="Cantu D."/>
        </authorList>
    </citation>
    <scope>NUCLEOTIDE SEQUENCE [LARGE SCALE GENOMIC DNA]</scope>
    <source>
        <strain evidence="3">UCR-EL1</strain>
    </source>
</reference>
<accession>M7T3P8</accession>
<gene>
    <name evidence="2" type="ORF">UCREL1_8569</name>
</gene>
<dbReference type="AlphaFoldDB" id="M7T3P8"/>
<feature type="region of interest" description="Disordered" evidence="1">
    <location>
        <begin position="268"/>
        <end position="293"/>
    </location>
</feature>
<dbReference type="Proteomes" id="UP000012174">
    <property type="component" value="Unassembled WGS sequence"/>
</dbReference>
<evidence type="ECO:0000313" key="3">
    <source>
        <dbReference type="Proteomes" id="UP000012174"/>
    </source>
</evidence>
<feature type="compositionally biased region" description="Low complexity" evidence="1">
    <location>
        <begin position="269"/>
        <end position="293"/>
    </location>
</feature>
<dbReference type="PANTHER" id="PTHR42085">
    <property type="entry name" value="F-BOX DOMAIN-CONTAINING PROTEIN"/>
    <property type="match status" value="1"/>
</dbReference>
<protein>
    <submittedName>
        <fullName evidence="2">Putative 3 exoribonuclease family protein</fullName>
    </submittedName>
</protein>
<dbReference type="HOGENOM" id="CLU_950042_0_0_1"/>
<sequence length="293" mass="33380">MTKGFPILQLPNELRLQIYGHVLPTDERLHLDPKSIRRPFPYVRKAHREALGLLLSCNKIHDEVSQFLFSHNIVNVIDPTHVGNFLTRLGSVNSQFITCLEVHVKQGFGDLGHVWKTMDSCPKLKDLRLVFYHNREQWLNTLATLAHRVQQEQEKAFLNPDTNANIQLNLELYSSVWAAWYPETYYPSKFSQQMRHASAAAEVFSFSLPTPLRRITITASINSTLAKKFKASVEGEPWRFVQTAHKKEHPVAFHYSWVNGDNIDEDVVSSESQSQASSPASSYGFSDSDASLI</sequence>
<name>M7T3P8_EUTLA</name>
<dbReference type="InterPro" id="IPR038883">
    <property type="entry name" value="AN11006-like"/>
</dbReference>
<dbReference type="OrthoDB" id="5413827at2759"/>
<proteinExistence type="predicted"/>
<dbReference type="eggNOG" id="ENOG502TDB1">
    <property type="taxonomic scope" value="Eukaryota"/>
</dbReference>
<dbReference type="EMBL" id="KB707066">
    <property type="protein sequence ID" value="EMR64461.1"/>
    <property type="molecule type" value="Genomic_DNA"/>
</dbReference>
<keyword evidence="3" id="KW-1185">Reference proteome</keyword>